<organism evidence="2 3">
    <name type="scientific">Araneus ventricosus</name>
    <name type="common">Orbweaver spider</name>
    <name type="synonym">Epeira ventricosa</name>
    <dbReference type="NCBI Taxonomy" id="182803"/>
    <lineage>
        <taxon>Eukaryota</taxon>
        <taxon>Metazoa</taxon>
        <taxon>Ecdysozoa</taxon>
        <taxon>Arthropoda</taxon>
        <taxon>Chelicerata</taxon>
        <taxon>Arachnida</taxon>
        <taxon>Araneae</taxon>
        <taxon>Araneomorphae</taxon>
        <taxon>Entelegynae</taxon>
        <taxon>Araneoidea</taxon>
        <taxon>Araneidae</taxon>
        <taxon>Araneus</taxon>
    </lineage>
</organism>
<evidence type="ECO:0000256" key="1">
    <source>
        <dbReference type="SAM" id="MobiDB-lite"/>
    </source>
</evidence>
<keyword evidence="3" id="KW-1185">Reference proteome</keyword>
<sequence>MAYPSKSGNVDTAERGHFDRMSECSSQLSDTLMEKPDGSTK</sequence>
<dbReference type="Proteomes" id="UP000499080">
    <property type="component" value="Unassembled WGS sequence"/>
</dbReference>
<proteinExistence type="predicted"/>
<accession>A0A4Y2CP75</accession>
<dbReference type="AlphaFoldDB" id="A0A4Y2CP75"/>
<dbReference type="EMBL" id="BGPR01163653">
    <property type="protein sequence ID" value="GBM05125.1"/>
    <property type="molecule type" value="Genomic_DNA"/>
</dbReference>
<feature type="compositionally biased region" description="Basic and acidic residues" evidence="1">
    <location>
        <begin position="12"/>
        <end position="22"/>
    </location>
</feature>
<gene>
    <name evidence="2" type="ORF">AVEN_115915_1</name>
</gene>
<feature type="compositionally biased region" description="Polar residues" evidence="1">
    <location>
        <begin position="1"/>
        <end position="10"/>
    </location>
</feature>
<comment type="caution">
    <text evidence="2">The sequence shown here is derived from an EMBL/GenBank/DDBJ whole genome shotgun (WGS) entry which is preliminary data.</text>
</comment>
<feature type="compositionally biased region" description="Basic and acidic residues" evidence="1">
    <location>
        <begin position="32"/>
        <end position="41"/>
    </location>
</feature>
<evidence type="ECO:0000313" key="2">
    <source>
        <dbReference type="EMBL" id="GBM05125.1"/>
    </source>
</evidence>
<name>A0A4Y2CP75_ARAVE</name>
<reference evidence="2 3" key="1">
    <citation type="journal article" date="2019" name="Sci. Rep.">
        <title>Orb-weaving spider Araneus ventricosus genome elucidates the spidroin gene catalogue.</title>
        <authorList>
            <person name="Kono N."/>
            <person name="Nakamura H."/>
            <person name="Ohtoshi R."/>
            <person name="Moran D.A.P."/>
            <person name="Shinohara A."/>
            <person name="Yoshida Y."/>
            <person name="Fujiwara M."/>
            <person name="Mori M."/>
            <person name="Tomita M."/>
            <person name="Arakawa K."/>
        </authorList>
    </citation>
    <scope>NUCLEOTIDE SEQUENCE [LARGE SCALE GENOMIC DNA]</scope>
</reference>
<evidence type="ECO:0000313" key="3">
    <source>
        <dbReference type="Proteomes" id="UP000499080"/>
    </source>
</evidence>
<protein>
    <submittedName>
        <fullName evidence="2">Uncharacterized protein</fullName>
    </submittedName>
</protein>
<feature type="non-terminal residue" evidence="2">
    <location>
        <position position="41"/>
    </location>
</feature>
<feature type="region of interest" description="Disordered" evidence="1">
    <location>
        <begin position="1"/>
        <end position="41"/>
    </location>
</feature>